<dbReference type="AlphaFoldDB" id="A0A8J3PL62"/>
<dbReference type="PROSITE" id="PS00086">
    <property type="entry name" value="CYTOCHROME_P450"/>
    <property type="match status" value="1"/>
</dbReference>
<accession>A0A8J3PL62</accession>
<dbReference type="Gene3D" id="1.10.630.10">
    <property type="entry name" value="Cytochrome P450"/>
    <property type="match status" value="2"/>
</dbReference>
<dbReference type="GO" id="GO:0016705">
    <property type="term" value="F:oxidoreductase activity, acting on paired donors, with incorporation or reduction of molecular oxygen"/>
    <property type="evidence" value="ECO:0007669"/>
    <property type="project" value="InterPro"/>
</dbReference>
<dbReference type="InterPro" id="IPR017972">
    <property type="entry name" value="Cyt_P450_CS"/>
</dbReference>
<proteinExistence type="inferred from homology"/>
<dbReference type="SUPFAM" id="SSF48264">
    <property type="entry name" value="Cytochrome P450"/>
    <property type="match status" value="1"/>
</dbReference>
<comment type="similarity">
    <text evidence="1">Belongs to the cytochrome P450 family.</text>
</comment>
<dbReference type="GO" id="GO:0020037">
    <property type="term" value="F:heme binding"/>
    <property type="evidence" value="ECO:0007669"/>
    <property type="project" value="InterPro"/>
</dbReference>
<dbReference type="PANTHER" id="PTHR46696">
    <property type="entry name" value="P450, PUTATIVE (EUROFUNG)-RELATED"/>
    <property type="match status" value="1"/>
</dbReference>
<dbReference type="InterPro" id="IPR002397">
    <property type="entry name" value="Cyt_P450_B"/>
</dbReference>
<dbReference type="GO" id="GO:0004497">
    <property type="term" value="F:monooxygenase activity"/>
    <property type="evidence" value="ECO:0007669"/>
    <property type="project" value="InterPro"/>
</dbReference>
<organism evidence="2 3">
    <name type="scientific">Planosporangium flavigriseum</name>
    <dbReference type="NCBI Taxonomy" id="373681"/>
    <lineage>
        <taxon>Bacteria</taxon>
        <taxon>Bacillati</taxon>
        <taxon>Actinomycetota</taxon>
        <taxon>Actinomycetes</taxon>
        <taxon>Micromonosporales</taxon>
        <taxon>Micromonosporaceae</taxon>
        <taxon>Planosporangium</taxon>
    </lineage>
</organism>
<dbReference type="PANTHER" id="PTHR46696:SF1">
    <property type="entry name" value="CYTOCHROME P450 YJIB-RELATED"/>
    <property type="match status" value="1"/>
</dbReference>
<reference evidence="2" key="1">
    <citation type="submission" date="2021-01" db="EMBL/GenBank/DDBJ databases">
        <title>Whole genome shotgun sequence of Planosporangium flavigriseum NBRC 105377.</title>
        <authorList>
            <person name="Komaki H."/>
            <person name="Tamura T."/>
        </authorList>
    </citation>
    <scope>NUCLEOTIDE SEQUENCE</scope>
    <source>
        <strain evidence="2">NBRC 105377</strain>
    </source>
</reference>
<protein>
    <submittedName>
        <fullName evidence="2">Cytochrome P450</fullName>
    </submittedName>
</protein>
<dbReference type="GO" id="GO:0005506">
    <property type="term" value="F:iron ion binding"/>
    <property type="evidence" value="ECO:0007669"/>
    <property type="project" value="InterPro"/>
</dbReference>
<evidence type="ECO:0000313" key="2">
    <source>
        <dbReference type="EMBL" id="GIG73532.1"/>
    </source>
</evidence>
<name>A0A8J3PL62_9ACTN</name>
<evidence type="ECO:0000256" key="1">
    <source>
        <dbReference type="ARBA" id="ARBA00010617"/>
    </source>
</evidence>
<gene>
    <name evidence="2" type="ORF">Pfl04_19360</name>
</gene>
<dbReference type="EMBL" id="BONU01000010">
    <property type="protein sequence ID" value="GIG73532.1"/>
    <property type="molecule type" value="Genomic_DNA"/>
</dbReference>
<dbReference type="Proteomes" id="UP000653674">
    <property type="component" value="Unassembled WGS sequence"/>
</dbReference>
<sequence>MTPARRRDRAVYTRSHPALFALLSLTRRAAALRIGRTVLVHGTDAYREALTRLPLDRTATGTTGGIAREVSGGAGVLFDQAGDDHRGARRALADELSAPGVERLRPLGRAVLDRRLADLATGRRVDVVDVALELSGTVTAALLGVDLAARDLTPRDLAVAARVAAAAGARAHLPGPLAPRHRRTAHTAATDLVALVGDVRAAMLAVAAVNTIVAAVPRAVAWCADDGLWPQAADPATRPALADELFRVLAPTPLLPRVAAADGTLAGRPVRAGDRLILVARHAARAHDRDPDAVAAAPAATAQLVFGAGPHACPGARLARAQLVDVLAAFAPHRPVVRRARVDRRAALPGWASLEVTACASR</sequence>
<dbReference type="InterPro" id="IPR036396">
    <property type="entry name" value="Cyt_P450_sf"/>
</dbReference>
<dbReference type="RefSeq" id="WP_168077523.1">
    <property type="nucleotide sequence ID" value="NZ_BAAAQJ010000003.1"/>
</dbReference>
<dbReference type="PRINTS" id="PR00359">
    <property type="entry name" value="BP450"/>
</dbReference>
<evidence type="ECO:0000313" key="3">
    <source>
        <dbReference type="Proteomes" id="UP000653674"/>
    </source>
</evidence>
<keyword evidence="3" id="KW-1185">Reference proteome</keyword>
<comment type="caution">
    <text evidence="2">The sequence shown here is derived from an EMBL/GenBank/DDBJ whole genome shotgun (WGS) entry which is preliminary data.</text>
</comment>